<sequence>MPEFAALVDGYRRFRSSSYTAQKERYDALSSEGQAPPVMIVSCCDSRVDPATVFDTVPGQVFALRNVANLVPPYETGGGLHGASAAIEFGVVGLGVRHIVVLGHGQCGGIKAALQGGDLGTPGHSFIDDWMGIVSEARDHVLAHQHEHDDLQLALEHEAIKVSLSNLRSFPFIAEREREGVLKLHGAWFAIASGQLHVLDETCGQFSPVS</sequence>
<dbReference type="CDD" id="cd00884">
    <property type="entry name" value="beta_CA_cladeB"/>
    <property type="match status" value="1"/>
</dbReference>
<evidence type="ECO:0000256" key="2">
    <source>
        <dbReference type="ARBA" id="ARBA00012925"/>
    </source>
</evidence>
<gene>
    <name evidence="8" type="ORF">GV829_12295</name>
</gene>
<dbReference type="Gene3D" id="3.40.1050.10">
    <property type="entry name" value="Carbonic anhydrase"/>
    <property type="match status" value="1"/>
</dbReference>
<dbReference type="EC" id="4.2.1.1" evidence="2"/>
<organism evidence="8 9">
    <name type="scientific">Sphingomonas lacunae</name>
    <dbReference type="NCBI Taxonomy" id="2698828"/>
    <lineage>
        <taxon>Bacteria</taxon>
        <taxon>Pseudomonadati</taxon>
        <taxon>Pseudomonadota</taxon>
        <taxon>Alphaproteobacteria</taxon>
        <taxon>Sphingomonadales</taxon>
        <taxon>Sphingomonadaceae</taxon>
        <taxon>Sphingomonas</taxon>
    </lineage>
</organism>
<evidence type="ECO:0000256" key="1">
    <source>
        <dbReference type="ARBA" id="ARBA00006217"/>
    </source>
</evidence>
<dbReference type="Pfam" id="PF00484">
    <property type="entry name" value="Pro_CA"/>
    <property type="match status" value="1"/>
</dbReference>
<name>A0A6M4B168_9SPHN</name>
<dbReference type="SUPFAM" id="SSF53056">
    <property type="entry name" value="beta-carbonic anhydrase, cab"/>
    <property type="match status" value="1"/>
</dbReference>
<evidence type="ECO:0000313" key="8">
    <source>
        <dbReference type="EMBL" id="QJQ33121.1"/>
    </source>
</evidence>
<keyword evidence="3 7" id="KW-0479">Metal-binding</keyword>
<dbReference type="Proteomes" id="UP000503018">
    <property type="component" value="Chromosome"/>
</dbReference>
<evidence type="ECO:0000313" key="9">
    <source>
        <dbReference type="Proteomes" id="UP000503018"/>
    </source>
</evidence>
<feature type="binding site" evidence="7">
    <location>
        <position position="107"/>
    </location>
    <ligand>
        <name>Zn(2+)</name>
        <dbReference type="ChEBI" id="CHEBI:29105"/>
    </ligand>
</feature>
<keyword evidence="5" id="KW-0456">Lyase</keyword>
<dbReference type="GO" id="GO:0008270">
    <property type="term" value="F:zinc ion binding"/>
    <property type="evidence" value="ECO:0007669"/>
    <property type="project" value="InterPro"/>
</dbReference>
<dbReference type="EMBL" id="CP053015">
    <property type="protein sequence ID" value="QJQ33121.1"/>
    <property type="molecule type" value="Genomic_DNA"/>
</dbReference>
<evidence type="ECO:0000256" key="4">
    <source>
        <dbReference type="ARBA" id="ARBA00022833"/>
    </source>
</evidence>
<dbReference type="InterPro" id="IPR045066">
    <property type="entry name" value="Beta_CA_cladeB"/>
</dbReference>
<feature type="binding site" evidence="7">
    <location>
        <position position="104"/>
    </location>
    <ligand>
        <name>Zn(2+)</name>
        <dbReference type="ChEBI" id="CHEBI:29105"/>
    </ligand>
</feature>
<reference evidence="8 9" key="1">
    <citation type="submission" date="2020-01" db="EMBL/GenBank/DDBJ databases">
        <title>Sphingomonas sp. strain CSW-10.</title>
        <authorList>
            <person name="Chen W.-M."/>
        </authorList>
    </citation>
    <scope>NUCLEOTIDE SEQUENCE [LARGE SCALE GENOMIC DNA]</scope>
    <source>
        <strain evidence="8 9">CSW-10</strain>
    </source>
</reference>
<evidence type="ECO:0000256" key="3">
    <source>
        <dbReference type="ARBA" id="ARBA00022723"/>
    </source>
</evidence>
<evidence type="ECO:0000256" key="5">
    <source>
        <dbReference type="ARBA" id="ARBA00023239"/>
    </source>
</evidence>
<accession>A0A6M4B168</accession>
<feature type="binding site" evidence="7">
    <location>
        <position position="43"/>
    </location>
    <ligand>
        <name>Zn(2+)</name>
        <dbReference type="ChEBI" id="CHEBI:29105"/>
    </ligand>
</feature>
<dbReference type="InterPro" id="IPR036874">
    <property type="entry name" value="Carbonic_anhydrase_sf"/>
</dbReference>
<keyword evidence="4 7" id="KW-0862">Zinc</keyword>
<comment type="catalytic activity">
    <reaction evidence="6">
        <text>hydrogencarbonate + H(+) = CO2 + H2O</text>
        <dbReference type="Rhea" id="RHEA:10748"/>
        <dbReference type="ChEBI" id="CHEBI:15377"/>
        <dbReference type="ChEBI" id="CHEBI:15378"/>
        <dbReference type="ChEBI" id="CHEBI:16526"/>
        <dbReference type="ChEBI" id="CHEBI:17544"/>
        <dbReference type="EC" id="4.2.1.1"/>
    </reaction>
</comment>
<dbReference type="AlphaFoldDB" id="A0A6M4B168"/>
<feature type="binding site" evidence="7">
    <location>
        <position position="45"/>
    </location>
    <ligand>
        <name>Zn(2+)</name>
        <dbReference type="ChEBI" id="CHEBI:29105"/>
    </ligand>
</feature>
<protein>
    <recommendedName>
        <fullName evidence="2">carbonic anhydrase</fullName>
        <ecNumber evidence="2">4.2.1.1</ecNumber>
    </recommendedName>
</protein>
<proteinExistence type="inferred from homology"/>
<comment type="similarity">
    <text evidence="1">Belongs to the beta-class carbonic anhydrase family.</text>
</comment>
<dbReference type="GO" id="GO:0004089">
    <property type="term" value="F:carbonate dehydratase activity"/>
    <property type="evidence" value="ECO:0007669"/>
    <property type="project" value="UniProtKB-EC"/>
</dbReference>
<dbReference type="PANTHER" id="PTHR11002:SF76">
    <property type="entry name" value="CARBONIC ANHYDRASE"/>
    <property type="match status" value="1"/>
</dbReference>
<dbReference type="RefSeq" id="WP_169947087.1">
    <property type="nucleotide sequence ID" value="NZ_CP053015.1"/>
</dbReference>
<dbReference type="PANTHER" id="PTHR11002">
    <property type="entry name" value="CARBONIC ANHYDRASE"/>
    <property type="match status" value="1"/>
</dbReference>
<keyword evidence="9" id="KW-1185">Reference proteome</keyword>
<dbReference type="SMART" id="SM00947">
    <property type="entry name" value="Pro_CA"/>
    <property type="match status" value="1"/>
</dbReference>
<evidence type="ECO:0000256" key="6">
    <source>
        <dbReference type="ARBA" id="ARBA00048348"/>
    </source>
</evidence>
<dbReference type="KEGG" id="slan:GV829_12295"/>
<comment type="cofactor">
    <cofactor evidence="7">
        <name>Zn(2+)</name>
        <dbReference type="ChEBI" id="CHEBI:29105"/>
    </cofactor>
    <text evidence="7">Binds 1 zinc ion per subunit.</text>
</comment>
<evidence type="ECO:0000256" key="7">
    <source>
        <dbReference type="PIRSR" id="PIRSR601765-1"/>
    </source>
</evidence>
<dbReference type="InterPro" id="IPR001765">
    <property type="entry name" value="Carbonic_anhydrase"/>
</dbReference>